<name>A0ABT8IY07_9MICO</name>
<dbReference type="EMBL" id="JAROCB010000003">
    <property type="protein sequence ID" value="MDN4597709.1"/>
    <property type="molecule type" value="Genomic_DNA"/>
</dbReference>
<proteinExistence type="predicted"/>
<keyword evidence="1" id="KW-0472">Membrane</keyword>
<reference evidence="2" key="1">
    <citation type="submission" date="2023-03" db="EMBL/GenBank/DDBJ databases">
        <title>MT1 and MT2 Draft Genomes of Novel Species.</title>
        <authorList>
            <person name="Venkateswaran K."/>
        </authorList>
    </citation>
    <scope>NUCLEOTIDE SEQUENCE</scope>
    <source>
        <strain evidence="2">F6_8S_P_1A</strain>
    </source>
</reference>
<sequence>MRRTLGARAESCEQSDVIEAYVAELRSYLRGPAMVKSRVVEEIAVDLESAIGKFRRLGLDASEAAAAAVAEMGQAKEVAEGFADELAIAEARATLRSLLITGPLVGFWWLMLLAPAGWMSQPGELIAAIPILPAVAMARRSRRSHARHDRIAHSLASSVTTATRDSRRCIRGDGLRRGRSARSHNLNRATGERIRGINRGGTRRYGRHC</sequence>
<evidence type="ECO:0000256" key="1">
    <source>
        <dbReference type="SAM" id="Phobius"/>
    </source>
</evidence>
<dbReference type="RefSeq" id="WP_175338878.1">
    <property type="nucleotide sequence ID" value="NZ_JAROCB010000003.1"/>
</dbReference>
<gene>
    <name evidence="2" type="ORF">P5G59_11200</name>
</gene>
<keyword evidence="1" id="KW-0812">Transmembrane</keyword>
<keyword evidence="1" id="KW-1133">Transmembrane helix</keyword>
<accession>A0ABT8IY07</accession>
<protein>
    <submittedName>
        <fullName evidence="2">Uncharacterized protein</fullName>
    </submittedName>
</protein>
<dbReference type="Proteomes" id="UP001174210">
    <property type="component" value="Unassembled WGS sequence"/>
</dbReference>
<comment type="caution">
    <text evidence="2">The sequence shown here is derived from an EMBL/GenBank/DDBJ whole genome shotgun (WGS) entry which is preliminary data.</text>
</comment>
<organism evidence="2 3">
    <name type="scientific">Leifsonia virtsii</name>
    <dbReference type="NCBI Taxonomy" id="3035915"/>
    <lineage>
        <taxon>Bacteria</taxon>
        <taxon>Bacillati</taxon>
        <taxon>Actinomycetota</taxon>
        <taxon>Actinomycetes</taxon>
        <taxon>Micrococcales</taxon>
        <taxon>Microbacteriaceae</taxon>
        <taxon>Leifsonia</taxon>
    </lineage>
</organism>
<keyword evidence="3" id="KW-1185">Reference proteome</keyword>
<evidence type="ECO:0000313" key="2">
    <source>
        <dbReference type="EMBL" id="MDN4597709.1"/>
    </source>
</evidence>
<feature type="transmembrane region" description="Helical" evidence="1">
    <location>
        <begin position="98"/>
        <end position="119"/>
    </location>
</feature>
<evidence type="ECO:0000313" key="3">
    <source>
        <dbReference type="Proteomes" id="UP001174210"/>
    </source>
</evidence>